<sequence>MTETAPAADEPVPLLAPRDGLPPVVQSDGALAETAAALASGTGSVAVDAERASGYRYSHRAYLVQLRREGAGSSLIDPIACPDLSSVDAALADTEWVLHAASQDLPCLVEIGMRPRTLFDTELAGRLLDYPKVGLATLVEELLGYRLEKGHASVDWSTRPLPEPWLTYAALDVEVLVELRDVLAQQLVDAGKLDWALEEFSALVTAPAPRPRVDPWRRTSGIHRVRNRRQLGYVRELWLARDRVARRRDVSPGRVLPDHAIVAAAVAAPKSRPELAALPPYETRTARRDLGLWWTAVEKASTLVDAGLPDHAAPYDGPPPARSWPERDPHAAGRLAAGRKVLQEIAGTHQLPVENLLAPDTMRRLAWAPPEELTSETVAEVLRGNGAREWQVSLTATALADALSADAS</sequence>
<dbReference type="EMBL" id="JBHRZH010000044">
    <property type="protein sequence ID" value="MFC3765963.1"/>
    <property type="molecule type" value="Genomic_DNA"/>
</dbReference>
<dbReference type="InterPro" id="IPR002121">
    <property type="entry name" value="HRDC_dom"/>
</dbReference>
<dbReference type="Gene3D" id="3.30.420.10">
    <property type="entry name" value="Ribonuclease H-like superfamily/Ribonuclease H"/>
    <property type="match status" value="1"/>
</dbReference>
<organism evidence="3 4">
    <name type="scientific">Tenggerimyces flavus</name>
    <dbReference type="NCBI Taxonomy" id="1708749"/>
    <lineage>
        <taxon>Bacteria</taxon>
        <taxon>Bacillati</taxon>
        <taxon>Actinomycetota</taxon>
        <taxon>Actinomycetes</taxon>
        <taxon>Propionibacteriales</taxon>
        <taxon>Nocardioidaceae</taxon>
        <taxon>Tenggerimyces</taxon>
    </lineage>
</organism>
<dbReference type="SUPFAM" id="SSF47819">
    <property type="entry name" value="HRDC-like"/>
    <property type="match status" value="1"/>
</dbReference>
<comment type="caution">
    <text evidence="3">The sequence shown here is derived from an EMBL/GenBank/DDBJ whole genome shotgun (WGS) entry which is preliminary data.</text>
</comment>
<name>A0ABV7YLT9_9ACTN</name>
<dbReference type="InterPro" id="IPR051086">
    <property type="entry name" value="RNase_D-like"/>
</dbReference>
<dbReference type="Pfam" id="PF01612">
    <property type="entry name" value="DNA_pol_A_exo1"/>
    <property type="match status" value="1"/>
</dbReference>
<keyword evidence="4" id="KW-1185">Reference proteome</keyword>
<dbReference type="CDD" id="cd06142">
    <property type="entry name" value="RNaseD_exo"/>
    <property type="match status" value="1"/>
</dbReference>
<dbReference type="InterPro" id="IPR002562">
    <property type="entry name" value="3'-5'_exonuclease_dom"/>
</dbReference>
<protein>
    <submittedName>
        <fullName evidence="3">HRDC domain-containing protein</fullName>
    </submittedName>
</protein>
<dbReference type="Pfam" id="PF00570">
    <property type="entry name" value="HRDC"/>
    <property type="match status" value="1"/>
</dbReference>
<feature type="region of interest" description="Disordered" evidence="1">
    <location>
        <begin position="1"/>
        <end position="20"/>
    </location>
</feature>
<evidence type="ECO:0000256" key="1">
    <source>
        <dbReference type="SAM" id="MobiDB-lite"/>
    </source>
</evidence>
<dbReference type="Proteomes" id="UP001595699">
    <property type="component" value="Unassembled WGS sequence"/>
</dbReference>
<dbReference type="SMART" id="SM00341">
    <property type="entry name" value="HRDC"/>
    <property type="match status" value="1"/>
</dbReference>
<dbReference type="InterPro" id="IPR036397">
    <property type="entry name" value="RNaseH_sf"/>
</dbReference>
<proteinExistence type="predicted"/>
<dbReference type="InterPro" id="IPR041605">
    <property type="entry name" value="Exo_C"/>
</dbReference>
<dbReference type="PANTHER" id="PTHR47649:SF1">
    <property type="entry name" value="RIBONUCLEASE D"/>
    <property type="match status" value="1"/>
</dbReference>
<gene>
    <name evidence="3" type="ORF">ACFOUW_34365</name>
</gene>
<feature type="domain" description="HRDC" evidence="2">
    <location>
        <begin position="227"/>
        <end position="307"/>
    </location>
</feature>
<dbReference type="PANTHER" id="PTHR47649">
    <property type="entry name" value="RIBONUCLEASE D"/>
    <property type="match status" value="1"/>
</dbReference>
<dbReference type="SMART" id="SM00474">
    <property type="entry name" value="35EXOc"/>
    <property type="match status" value="1"/>
</dbReference>
<dbReference type="SUPFAM" id="SSF53098">
    <property type="entry name" value="Ribonuclease H-like"/>
    <property type="match status" value="1"/>
</dbReference>
<evidence type="ECO:0000259" key="2">
    <source>
        <dbReference type="PROSITE" id="PS50967"/>
    </source>
</evidence>
<dbReference type="RefSeq" id="WP_205119568.1">
    <property type="nucleotide sequence ID" value="NZ_JAFBCM010000001.1"/>
</dbReference>
<dbReference type="Pfam" id="PF18305">
    <property type="entry name" value="DNA_pol_A_exoN"/>
    <property type="match status" value="1"/>
</dbReference>
<dbReference type="PROSITE" id="PS50967">
    <property type="entry name" value="HRDC"/>
    <property type="match status" value="1"/>
</dbReference>
<evidence type="ECO:0000313" key="4">
    <source>
        <dbReference type="Proteomes" id="UP001595699"/>
    </source>
</evidence>
<evidence type="ECO:0000313" key="3">
    <source>
        <dbReference type="EMBL" id="MFC3765963.1"/>
    </source>
</evidence>
<dbReference type="InterPro" id="IPR012337">
    <property type="entry name" value="RNaseH-like_sf"/>
</dbReference>
<dbReference type="Gene3D" id="1.10.150.80">
    <property type="entry name" value="HRDC domain"/>
    <property type="match status" value="2"/>
</dbReference>
<reference evidence="4" key="1">
    <citation type="journal article" date="2019" name="Int. J. Syst. Evol. Microbiol.">
        <title>The Global Catalogue of Microorganisms (GCM) 10K type strain sequencing project: providing services to taxonomists for standard genome sequencing and annotation.</title>
        <authorList>
            <consortium name="The Broad Institute Genomics Platform"/>
            <consortium name="The Broad Institute Genome Sequencing Center for Infectious Disease"/>
            <person name="Wu L."/>
            <person name="Ma J."/>
        </authorList>
    </citation>
    <scope>NUCLEOTIDE SEQUENCE [LARGE SCALE GENOMIC DNA]</scope>
    <source>
        <strain evidence="4">CGMCC 4.7241</strain>
    </source>
</reference>
<accession>A0ABV7YLT9</accession>
<dbReference type="InterPro" id="IPR044876">
    <property type="entry name" value="HRDC_dom_sf"/>
</dbReference>
<dbReference type="InterPro" id="IPR010997">
    <property type="entry name" value="HRDC-like_sf"/>
</dbReference>